<dbReference type="EMBL" id="BQMJ01000008">
    <property type="protein sequence ID" value="GJQ09422.1"/>
    <property type="molecule type" value="Genomic_DNA"/>
</dbReference>
<comment type="caution">
    <text evidence="2">The sequence shown here is derived from an EMBL/GenBank/DDBJ whole genome shotgun (WGS) entry which is preliminary data.</text>
</comment>
<protein>
    <submittedName>
        <fullName evidence="2">Uncharacterized protein</fullName>
    </submittedName>
</protein>
<sequence length="84" mass="9938">MRSSHCSKIMHDPRKPCWNRRLFRGLWFRERRKRRVERDYGTLPSPAPLNSYTMYGGATEAFLLSAFLSFLVLRLTDVKDLFGL</sequence>
<accession>A0A9C7PT15</accession>
<evidence type="ECO:0000313" key="2">
    <source>
        <dbReference type="EMBL" id="GJQ09422.1"/>
    </source>
</evidence>
<feature type="transmembrane region" description="Helical" evidence="1">
    <location>
        <begin position="52"/>
        <end position="73"/>
    </location>
</feature>
<keyword evidence="1" id="KW-0812">Transmembrane</keyword>
<dbReference type="Proteomes" id="UP001061958">
    <property type="component" value="Unassembled WGS sequence"/>
</dbReference>
<proteinExistence type="predicted"/>
<dbReference type="AlphaFoldDB" id="A0A9C7PT15"/>
<gene>
    <name evidence="2" type="ORF">GpartN1_g1213.t1</name>
</gene>
<name>A0A9C7PT15_9RHOD</name>
<organism evidence="2 3">
    <name type="scientific">Galdieria partita</name>
    <dbReference type="NCBI Taxonomy" id="83374"/>
    <lineage>
        <taxon>Eukaryota</taxon>
        <taxon>Rhodophyta</taxon>
        <taxon>Bangiophyceae</taxon>
        <taxon>Galdieriales</taxon>
        <taxon>Galdieriaceae</taxon>
        <taxon>Galdieria</taxon>
    </lineage>
</organism>
<evidence type="ECO:0000256" key="1">
    <source>
        <dbReference type="SAM" id="Phobius"/>
    </source>
</evidence>
<keyword evidence="1" id="KW-0472">Membrane</keyword>
<evidence type="ECO:0000313" key="3">
    <source>
        <dbReference type="Proteomes" id="UP001061958"/>
    </source>
</evidence>
<reference evidence="2" key="1">
    <citation type="journal article" date="2022" name="Proc. Natl. Acad. Sci. U.S.A.">
        <title>Life cycle and functional genomics of the unicellular red alga Galdieria for elucidating algal and plant evolution and industrial use.</title>
        <authorList>
            <person name="Hirooka S."/>
            <person name="Itabashi T."/>
            <person name="Ichinose T.M."/>
            <person name="Onuma R."/>
            <person name="Fujiwara T."/>
            <person name="Yamashita S."/>
            <person name="Jong L.W."/>
            <person name="Tomita R."/>
            <person name="Iwane A.H."/>
            <person name="Miyagishima S.Y."/>
        </authorList>
    </citation>
    <scope>NUCLEOTIDE SEQUENCE</scope>
    <source>
        <strain evidence="2">NBRC 102759</strain>
    </source>
</reference>
<reference evidence="2" key="2">
    <citation type="submission" date="2022-01" db="EMBL/GenBank/DDBJ databases">
        <authorList>
            <person name="Hirooka S."/>
            <person name="Miyagishima S.Y."/>
        </authorList>
    </citation>
    <scope>NUCLEOTIDE SEQUENCE</scope>
    <source>
        <strain evidence="2">NBRC 102759</strain>
    </source>
</reference>
<keyword evidence="1" id="KW-1133">Transmembrane helix</keyword>
<keyword evidence="3" id="KW-1185">Reference proteome</keyword>